<dbReference type="RefSeq" id="WP_326023796.1">
    <property type="nucleotide sequence ID" value="NZ_JAOZYC010000206.1"/>
</dbReference>
<comment type="caution">
    <text evidence="1">The sequence shown here is derived from an EMBL/GenBank/DDBJ whole genome shotgun (WGS) entry which is preliminary data.</text>
</comment>
<dbReference type="InterPro" id="IPR025851">
    <property type="entry name" value="SUKH-4"/>
</dbReference>
<dbReference type="Proteomes" id="UP001354931">
    <property type="component" value="Unassembled WGS sequence"/>
</dbReference>
<gene>
    <name evidence="1" type="ORF">OKJ99_41565</name>
</gene>
<organism evidence="1 2">
    <name type="scientific">Streptomyces endophyticus</name>
    <dbReference type="NCBI Taxonomy" id="714166"/>
    <lineage>
        <taxon>Bacteria</taxon>
        <taxon>Bacillati</taxon>
        <taxon>Actinomycetota</taxon>
        <taxon>Actinomycetes</taxon>
        <taxon>Kitasatosporales</taxon>
        <taxon>Streptomycetaceae</taxon>
        <taxon>Streptomyces</taxon>
    </lineage>
</organism>
<protein>
    <submittedName>
        <fullName evidence="1">SUKH-4 family immunity protein</fullName>
    </submittedName>
</protein>
<dbReference type="Pfam" id="PF14435">
    <property type="entry name" value="SUKH-4"/>
    <property type="match status" value="1"/>
</dbReference>
<sequence>MNAQEQQPWQDGELSARELIGRLVDGWERFAGQGVQAVVDPSGRVAAQVLAAVHERVAGSVLVDASVGTGDEAITEILRSLDATFPPSGLWSARKVPKRPARLILVRNLDFAGRTRTSGDPERLMAALQRVARRGHTVIVSVHAVGVLGDDVRALPLAAGAPDVPTSGLPAELGALALAQAYEVPVGIWQELVAGLTGRRPGREQLLDVADAHRDVVTVVDAGDGVVSFGEEGVARALRSSTPAGERARVHRHLAASIKELSADFAHPDGWAASGAMGRYAATALAAHCVAADAAGDVAAGELTTLLREGRHVAHLAPQSLLEAAEGAGMEMADIPVGSALADAAYARQYRLLPCTQPTWAAWLHFQATVRGDTALADGVEESGIALPWRVRWSHWRPPGGIHLSYLPFHDVSDAFQARLHDRPVLVAVERRDVTKIYDVATGELLSSELWPDSEENDELIAAVRTLTPEEYAQVTPLPDPLTVVGEEMLHPYLLELQPVPVEGLVVMGGIGGLFCVEPASGVPFTGFTLRPSQVSCPYWMEAPATVPHHGPAPRPADLGALFADEDVPGALVPIPPPLLPDGLTHRATREFLTTQGVPSFRDRHGLGFHGLEWDSAWWRVAHGTHSGPPPTRPERFLREVEWPVEVPRATDRTGRIIEAAGPFFVFGTWMGTDVVIDGPSGRVLALPGEDRAMFREAEVVGRSVEDFLAMTSVWLLALHFHTNDRDRDGNRCLPDRVQGLQSAVDPVGAASGMWGVALREL</sequence>
<accession>A0ABU6FK60</accession>
<evidence type="ECO:0000313" key="2">
    <source>
        <dbReference type="Proteomes" id="UP001354931"/>
    </source>
</evidence>
<reference evidence="1 2" key="1">
    <citation type="submission" date="2022-10" db="EMBL/GenBank/DDBJ databases">
        <authorList>
            <person name="Xie J."/>
            <person name="Shen N."/>
        </authorList>
    </citation>
    <scope>NUCLEOTIDE SEQUENCE [LARGE SCALE GENOMIC DNA]</scope>
    <source>
        <strain evidence="1 2">YIM65594</strain>
    </source>
</reference>
<name>A0ABU6FK60_9ACTN</name>
<proteinExistence type="predicted"/>
<keyword evidence="2" id="KW-1185">Reference proteome</keyword>
<dbReference type="EMBL" id="JAOZYC010000206">
    <property type="protein sequence ID" value="MEB8343982.1"/>
    <property type="molecule type" value="Genomic_DNA"/>
</dbReference>
<evidence type="ECO:0000313" key="1">
    <source>
        <dbReference type="EMBL" id="MEB8343982.1"/>
    </source>
</evidence>